<evidence type="ECO:0000256" key="2">
    <source>
        <dbReference type="ARBA" id="ARBA00004167"/>
    </source>
</evidence>
<gene>
    <name evidence="17" type="ORF">M0R45_024190</name>
</gene>
<dbReference type="EC" id="2.3.2.27" evidence="4"/>
<dbReference type="GO" id="GO:0008270">
    <property type="term" value="F:zinc ion binding"/>
    <property type="evidence" value="ECO:0007669"/>
    <property type="project" value="UniProtKB-KW"/>
</dbReference>
<comment type="similarity">
    <text evidence="14">Belongs to the RING-type zinc finger family. ATL subfamily.</text>
</comment>
<accession>A0AAW1WTH8</accession>
<dbReference type="InterPro" id="IPR025287">
    <property type="entry name" value="WAK_GUB"/>
</dbReference>
<keyword evidence="11" id="KW-0862">Zinc</keyword>
<evidence type="ECO:0000256" key="11">
    <source>
        <dbReference type="ARBA" id="ARBA00022833"/>
    </source>
</evidence>
<evidence type="ECO:0000256" key="9">
    <source>
        <dbReference type="ARBA" id="ARBA00022771"/>
    </source>
</evidence>
<keyword evidence="10" id="KW-0833">Ubl conjugation pathway</keyword>
<dbReference type="Proteomes" id="UP001457282">
    <property type="component" value="Unassembled WGS sequence"/>
</dbReference>
<feature type="chain" id="PRO_5043362901" description="RING-type E3 ubiquitin transferase" evidence="15">
    <location>
        <begin position="23"/>
        <end position="241"/>
    </location>
</feature>
<evidence type="ECO:0000256" key="13">
    <source>
        <dbReference type="ARBA" id="ARBA00023136"/>
    </source>
</evidence>
<keyword evidence="9" id="KW-0863">Zinc-finger</keyword>
<feature type="signal peptide" evidence="15">
    <location>
        <begin position="1"/>
        <end position="22"/>
    </location>
</feature>
<dbReference type="GO" id="GO:0016020">
    <property type="term" value="C:membrane"/>
    <property type="evidence" value="ECO:0007669"/>
    <property type="project" value="UniProtKB-SubCell"/>
</dbReference>
<sequence length="241" mass="26943">MATLEIFISFFFFFFLPHVASASCGASKCTHGGPRVRFPFWLTNRQDSRCGYPGFGLTCDYERKQTTLTLSSTSGDFFVHSINYRDQIVSINDTTGNGCLIKRFLGQEISLADSAFFYNNGEHYEFFNCSPKAEQVLAYYTPVSCLSSDDSKVIAVPSLTSGPPVPSDLCSVMMSKVLVPVDSGPYFPPNRLSGKILTLVFGWYGSTLIVVSRYCEAIHRACRLQNATSLHMRLKKYNLYI</sequence>
<dbReference type="AlphaFoldDB" id="A0AAW1WTH8"/>
<name>A0AAW1WTH8_RUBAR</name>
<evidence type="ECO:0000313" key="18">
    <source>
        <dbReference type="Proteomes" id="UP001457282"/>
    </source>
</evidence>
<evidence type="ECO:0000256" key="4">
    <source>
        <dbReference type="ARBA" id="ARBA00012483"/>
    </source>
</evidence>
<comment type="catalytic activity">
    <reaction evidence="1">
        <text>S-ubiquitinyl-[E2 ubiquitin-conjugating enzyme]-L-cysteine + [acceptor protein]-L-lysine = [E2 ubiquitin-conjugating enzyme]-L-cysteine + N(6)-ubiquitinyl-[acceptor protein]-L-lysine.</text>
        <dbReference type="EC" id="2.3.2.27"/>
    </reaction>
</comment>
<dbReference type="PANTHER" id="PTHR46279">
    <property type="entry name" value="RING/U-BOX SUPERFAMILY PROTEIN"/>
    <property type="match status" value="1"/>
</dbReference>
<evidence type="ECO:0000256" key="15">
    <source>
        <dbReference type="SAM" id="SignalP"/>
    </source>
</evidence>
<keyword evidence="18" id="KW-1185">Reference proteome</keyword>
<keyword evidence="6" id="KW-0812">Transmembrane</keyword>
<evidence type="ECO:0000256" key="3">
    <source>
        <dbReference type="ARBA" id="ARBA00004906"/>
    </source>
</evidence>
<evidence type="ECO:0000256" key="10">
    <source>
        <dbReference type="ARBA" id="ARBA00022786"/>
    </source>
</evidence>
<dbReference type="InterPro" id="IPR046948">
    <property type="entry name" value="ATL20-22-like"/>
</dbReference>
<keyword evidence="12" id="KW-1133">Transmembrane helix</keyword>
<dbReference type="EMBL" id="JBEDUW010000005">
    <property type="protein sequence ID" value="KAK9926984.1"/>
    <property type="molecule type" value="Genomic_DNA"/>
</dbReference>
<evidence type="ECO:0000256" key="1">
    <source>
        <dbReference type="ARBA" id="ARBA00000900"/>
    </source>
</evidence>
<evidence type="ECO:0000256" key="5">
    <source>
        <dbReference type="ARBA" id="ARBA00022679"/>
    </source>
</evidence>
<evidence type="ECO:0000313" key="17">
    <source>
        <dbReference type="EMBL" id="KAK9926984.1"/>
    </source>
</evidence>
<comment type="subcellular location">
    <subcellularLocation>
        <location evidence="2">Membrane</location>
        <topology evidence="2">Single-pass membrane protein</topology>
    </subcellularLocation>
</comment>
<keyword evidence="8 15" id="KW-0732">Signal</keyword>
<dbReference type="GO" id="GO:0061630">
    <property type="term" value="F:ubiquitin protein ligase activity"/>
    <property type="evidence" value="ECO:0007669"/>
    <property type="project" value="UniProtKB-EC"/>
</dbReference>
<keyword evidence="13" id="KW-0472">Membrane</keyword>
<evidence type="ECO:0000256" key="12">
    <source>
        <dbReference type="ARBA" id="ARBA00022989"/>
    </source>
</evidence>
<keyword evidence="5" id="KW-0808">Transferase</keyword>
<dbReference type="GO" id="GO:0030247">
    <property type="term" value="F:polysaccharide binding"/>
    <property type="evidence" value="ECO:0007669"/>
    <property type="project" value="InterPro"/>
</dbReference>
<keyword evidence="7" id="KW-0479">Metal-binding</keyword>
<proteinExistence type="inferred from homology"/>
<dbReference type="PANTHER" id="PTHR46279:SF31">
    <property type="entry name" value="RING-H2 FINGER PROTEIN ATL20-LIKE ISOFORM X1"/>
    <property type="match status" value="1"/>
</dbReference>
<comment type="caution">
    <text evidence="17">The sequence shown here is derived from an EMBL/GenBank/DDBJ whole genome shotgun (WGS) entry which is preliminary data.</text>
</comment>
<reference evidence="17 18" key="1">
    <citation type="journal article" date="2023" name="G3 (Bethesda)">
        <title>A chromosome-length genome assembly and annotation of blackberry (Rubus argutus, cv. 'Hillquist').</title>
        <authorList>
            <person name="Bruna T."/>
            <person name="Aryal R."/>
            <person name="Dudchenko O."/>
            <person name="Sargent D.J."/>
            <person name="Mead D."/>
            <person name="Buti M."/>
            <person name="Cavallini A."/>
            <person name="Hytonen T."/>
            <person name="Andres J."/>
            <person name="Pham M."/>
            <person name="Weisz D."/>
            <person name="Mascagni F."/>
            <person name="Usai G."/>
            <person name="Natali L."/>
            <person name="Bassil N."/>
            <person name="Fernandez G.E."/>
            <person name="Lomsadze A."/>
            <person name="Armour M."/>
            <person name="Olukolu B."/>
            <person name="Poorten T."/>
            <person name="Britton C."/>
            <person name="Davik J."/>
            <person name="Ashrafi H."/>
            <person name="Aiden E.L."/>
            <person name="Borodovsky M."/>
            <person name="Worthington M."/>
        </authorList>
    </citation>
    <scope>NUCLEOTIDE SEQUENCE [LARGE SCALE GENOMIC DNA]</scope>
    <source>
        <strain evidence="17">PI 553951</strain>
    </source>
</reference>
<evidence type="ECO:0000256" key="6">
    <source>
        <dbReference type="ARBA" id="ARBA00022692"/>
    </source>
</evidence>
<evidence type="ECO:0000256" key="7">
    <source>
        <dbReference type="ARBA" id="ARBA00022723"/>
    </source>
</evidence>
<protein>
    <recommendedName>
        <fullName evidence="4">RING-type E3 ubiquitin transferase</fullName>
        <ecNumber evidence="4">2.3.2.27</ecNumber>
    </recommendedName>
</protein>
<feature type="domain" description="Wall-associated receptor kinase galacturonan-binding" evidence="16">
    <location>
        <begin position="24"/>
        <end position="93"/>
    </location>
</feature>
<dbReference type="Pfam" id="PF13947">
    <property type="entry name" value="GUB_WAK_bind"/>
    <property type="match status" value="1"/>
</dbReference>
<evidence type="ECO:0000256" key="14">
    <source>
        <dbReference type="ARBA" id="ARBA00024209"/>
    </source>
</evidence>
<evidence type="ECO:0000256" key="8">
    <source>
        <dbReference type="ARBA" id="ARBA00022729"/>
    </source>
</evidence>
<organism evidence="17 18">
    <name type="scientific">Rubus argutus</name>
    <name type="common">Southern blackberry</name>
    <dbReference type="NCBI Taxonomy" id="59490"/>
    <lineage>
        <taxon>Eukaryota</taxon>
        <taxon>Viridiplantae</taxon>
        <taxon>Streptophyta</taxon>
        <taxon>Embryophyta</taxon>
        <taxon>Tracheophyta</taxon>
        <taxon>Spermatophyta</taxon>
        <taxon>Magnoliopsida</taxon>
        <taxon>eudicotyledons</taxon>
        <taxon>Gunneridae</taxon>
        <taxon>Pentapetalae</taxon>
        <taxon>rosids</taxon>
        <taxon>fabids</taxon>
        <taxon>Rosales</taxon>
        <taxon>Rosaceae</taxon>
        <taxon>Rosoideae</taxon>
        <taxon>Rosoideae incertae sedis</taxon>
        <taxon>Rubus</taxon>
    </lineage>
</organism>
<comment type="pathway">
    <text evidence="3">Protein modification; protein ubiquitination.</text>
</comment>
<evidence type="ECO:0000259" key="16">
    <source>
        <dbReference type="Pfam" id="PF13947"/>
    </source>
</evidence>